<accession>A0A843XTN0</accession>
<comment type="caution">
    <text evidence="2">The sequence shown here is derived from an EMBL/GenBank/DDBJ whole genome shotgun (WGS) entry which is preliminary data.</text>
</comment>
<proteinExistence type="predicted"/>
<protein>
    <submittedName>
        <fullName evidence="2">Uncharacterized protein</fullName>
    </submittedName>
</protein>
<gene>
    <name evidence="2" type="ORF">Taro_055235</name>
</gene>
<evidence type="ECO:0000313" key="3">
    <source>
        <dbReference type="Proteomes" id="UP000652761"/>
    </source>
</evidence>
<reference evidence="2" key="1">
    <citation type="submission" date="2017-07" db="EMBL/GenBank/DDBJ databases">
        <title>Taro Niue Genome Assembly and Annotation.</title>
        <authorList>
            <person name="Atibalentja N."/>
            <person name="Keating K."/>
            <person name="Fields C.J."/>
        </authorList>
    </citation>
    <scope>NUCLEOTIDE SEQUENCE</scope>
    <source>
        <strain evidence="2">Niue_2</strain>
        <tissue evidence="2">Leaf</tissue>
    </source>
</reference>
<dbReference type="Proteomes" id="UP000652761">
    <property type="component" value="Unassembled WGS sequence"/>
</dbReference>
<dbReference type="EMBL" id="NMUH01012349">
    <property type="protein sequence ID" value="MQM22187.1"/>
    <property type="molecule type" value="Genomic_DNA"/>
</dbReference>
<sequence length="103" mass="11611">MWSRRRAQLLRCAQSTPAVEADAVTPRPPWALGPVLWVAAGRLSRRGSDRVGVWFCFILRQRVSLLNSGRARVGRRRRGGESSQQRQGARRAEETGRCGRGKR</sequence>
<evidence type="ECO:0000313" key="2">
    <source>
        <dbReference type="EMBL" id="MQM22187.1"/>
    </source>
</evidence>
<feature type="region of interest" description="Disordered" evidence="1">
    <location>
        <begin position="70"/>
        <end position="103"/>
    </location>
</feature>
<keyword evidence="3" id="KW-1185">Reference proteome</keyword>
<name>A0A843XTN0_COLES</name>
<dbReference type="AlphaFoldDB" id="A0A843XTN0"/>
<evidence type="ECO:0000256" key="1">
    <source>
        <dbReference type="SAM" id="MobiDB-lite"/>
    </source>
</evidence>
<organism evidence="2 3">
    <name type="scientific">Colocasia esculenta</name>
    <name type="common">Wild taro</name>
    <name type="synonym">Arum esculentum</name>
    <dbReference type="NCBI Taxonomy" id="4460"/>
    <lineage>
        <taxon>Eukaryota</taxon>
        <taxon>Viridiplantae</taxon>
        <taxon>Streptophyta</taxon>
        <taxon>Embryophyta</taxon>
        <taxon>Tracheophyta</taxon>
        <taxon>Spermatophyta</taxon>
        <taxon>Magnoliopsida</taxon>
        <taxon>Liliopsida</taxon>
        <taxon>Araceae</taxon>
        <taxon>Aroideae</taxon>
        <taxon>Colocasieae</taxon>
        <taxon>Colocasia</taxon>
    </lineage>
</organism>